<dbReference type="Pfam" id="PF22330">
    <property type="entry name" value="Rib_mS39_PPR"/>
    <property type="match status" value="1"/>
</dbReference>
<reference evidence="1 2" key="1">
    <citation type="submission" date="2018-10" db="EMBL/GenBank/DDBJ databases">
        <authorList>
            <consortium name="Pathogen Informatics"/>
        </authorList>
    </citation>
    <scope>NUCLEOTIDE SEQUENCE [LARGE SCALE GENOMIC DNA]</scope>
</reference>
<dbReference type="STRING" id="53468.A0A0R3UP73"/>
<gene>
    <name evidence="1" type="ORF">MCOS_LOCUS9638</name>
</gene>
<organism evidence="1 2">
    <name type="scientific">Mesocestoides corti</name>
    <name type="common">Flatworm</name>
    <dbReference type="NCBI Taxonomy" id="53468"/>
    <lineage>
        <taxon>Eukaryota</taxon>
        <taxon>Metazoa</taxon>
        <taxon>Spiralia</taxon>
        <taxon>Lophotrochozoa</taxon>
        <taxon>Platyhelminthes</taxon>
        <taxon>Cestoda</taxon>
        <taxon>Eucestoda</taxon>
        <taxon>Cyclophyllidea</taxon>
        <taxon>Mesocestoididae</taxon>
        <taxon>Mesocestoides</taxon>
    </lineage>
</organism>
<evidence type="ECO:0000313" key="2">
    <source>
        <dbReference type="Proteomes" id="UP000267029"/>
    </source>
</evidence>
<protein>
    <submittedName>
        <fullName evidence="1">Uncharacterized protein</fullName>
    </submittedName>
</protein>
<evidence type="ECO:0000313" key="1">
    <source>
        <dbReference type="EMBL" id="VDD83635.1"/>
    </source>
</evidence>
<accession>A0A0R3UP73</accession>
<dbReference type="Proteomes" id="UP000267029">
    <property type="component" value="Unassembled WGS sequence"/>
</dbReference>
<dbReference type="AlphaFoldDB" id="A0A0R3UP73"/>
<proteinExistence type="predicted"/>
<sequence>MLHKLRTLSPLLRRGFSSSSVEAVAADILPPKKRHRDAVSVLRALGACVEPNLGLPDYRCAYEPWLGSSLRLRTNLLAKASGRNAARHVARHFLANDLTALATEAPRIDCMIPLQTAEFIRNELSEGRISQQEAMARLLLLLSPKAAWTLYKDAVDAVKTPLLPSVYCIILSIRLYECRRERNLQTSRQ</sequence>
<keyword evidence="2" id="KW-1185">Reference proteome</keyword>
<name>A0A0R3UP73_MESCO</name>
<dbReference type="EMBL" id="UXSR01005789">
    <property type="protein sequence ID" value="VDD83635.1"/>
    <property type="molecule type" value="Genomic_DNA"/>
</dbReference>
<dbReference type="InterPro" id="IPR055063">
    <property type="entry name" value="Rib_mS39_PPR"/>
</dbReference>
<dbReference type="OrthoDB" id="10044771at2759"/>